<evidence type="ECO:0000313" key="2">
    <source>
        <dbReference type="Proteomes" id="UP001056778"/>
    </source>
</evidence>
<gene>
    <name evidence="1" type="ORF">MML48_3g00020014</name>
</gene>
<evidence type="ECO:0000313" key="1">
    <source>
        <dbReference type="EMBL" id="KAI4465119.1"/>
    </source>
</evidence>
<organism evidence="1 2">
    <name type="scientific">Holotrichia oblita</name>
    <name type="common">Chafer beetle</name>
    <dbReference type="NCBI Taxonomy" id="644536"/>
    <lineage>
        <taxon>Eukaryota</taxon>
        <taxon>Metazoa</taxon>
        <taxon>Ecdysozoa</taxon>
        <taxon>Arthropoda</taxon>
        <taxon>Hexapoda</taxon>
        <taxon>Insecta</taxon>
        <taxon>Pterygota</taxon>
        <taxon>Neoptera</taxon>
        <taxon>Endopterygota</taxon>
        <taxon>Coleoptera</taxon>
        <taxon>Polyphaga</taxon>
        <taxon>Scarabaeiformia</taxon>
        <taxon>Scarabaeidae</taxon>
        <taxon>Melolonthinae</taxon>
        <taxon>Holotrichia</taxon>
    </lineage>
</organism>
<comment type="caution">
    <text evidence="1">The sequence shown here is derived from an EMBL/GenBank/DDBJ whole genome shotgun (WGS) entry which is preliminary data.</text>
</comment>
<accession>A0ACB9TE98</accession>
<reference evidence="1" key="1">
    <citation type="submission" date="2022-04" db="EMBL/GenBank/DDBJ databases">
        <title>Chromosome-scale genome assembly of Holotrichia oblita Faldermann.</title>
        <authorList>
            <person name="Rongchong L."/>
        </authorList>
    </citation>
    <scope>NUCLEOTIDE SEQUENCE</scope>
    <source>
        <strain evidence="1">81SQS9</strain>
    </source>
</reference>
<sequence>MNVGKRKTRRLTSKMKHSILFYCALEEFAGNPTNAIVLSNFTKTSNDYVNFIKYKRFHTRIPDFFEVWIPRYLSYDFYSHFRMTRTTSEKLLIELQNILHEKVYRGGLEPIPSEKAMLATLWYLAKGETIISVADRFNISLSSAHSIINNVVSAMNKLLKKYIVWPSHNECFTIAQQFFEASGYPGMDINVVKECLQYTTVLDVIGAIDGCHVTCKIPYEQHDSYQDRKFNHSITIQAACTTERIFTHISVGYPGAIHDARVSTNLKL</sequence>
<dbReference type="EMBL" id="CM043017">
    <property type="protein sequence ID" value="KAI4465119.1"/>
    <property type="molecule type" value="Genomic_DNA"/>
</dbReference>
<protein>
    <submittedName>
        <fullName evidence="1">Uncharacterized protein</fullName>
    </submittedName>
</protein>
<dbReference type="Proteomes" id="UP001056778">
    <property type="component" value="Chromosome 3"/>
</dbReference>
<proteinExistence type="predicted"/>
<name>A0ACB9TE98_HOLOL</name>
<keyword evidence="2" id="KW-1185">Reference proteome</keyword>